<dbReference type="PANTHER" id="PTHR33939:SF1">
    <property type="entry name" value="DUF4371 DOMAIN-CONTAINING PROTEIN"/>
    <property type="match status" value="1"/>
</dbReference>
<evidence type="ECO:0008006" key="3">
    <source>
        <dbReference type="Google" id="ProtNLM"/>
    </source>
</evidence>
<dbReference type="GO" id="GO:0003676">
    <property type="term" value="F:nucleic acid binding"/>
    <property type="evidence" value="ECO:0007669"/>
    <property type="project" value="InterPro"/>
</dbReference>
<evidence type="ECO:0000313" key="2">
    <source>
        <dbReference type="Proteomes" id="UP000327044"/>
    </source>
</evidence>
<dbReference type="Proteomes" id="UP000327044">
    <property type="component" value="Unassembled WGS sequence"/>
</dbReference>
<reference evidence="1 2" key="1">
    <citation type="journal article" date="2018" name="Elife">
        <title>Firefly genomes illuminate parallel origins of bioluminescence in beetles.</title>
        <authorList>
            <person name="Fallon T.R."/>
            <person name="Lower S.E."/>
            <person name="Chang C.H."/>
            <person name="Bessho-Uehara M."/>
            <person name="Martin G.J."/>
            <person name="Bewick A.J."/>
            <person name="Behringer M."/>
            <person name="Debat H.J."/>
            <person name="Wong I."/>
            <person name="Day J.C."/>
            <person name="Suvorov A."/>
            <person name="Silva C.J."/>
            <person name="Stanger-Hall K.F."/>
            <person name="Hall D.W."/>
            <person name="Schmitz R.J."/>
            <person name="Nelson D.R."/>
            <person name="Lewis S.M."/>
            <person name="Shigenobu S."/>
            <person name="Bybee S.M."/>
            <person name="Larracuente A.M."/>
            <person name="Oba Y."/>
            <person name="Weng J.K."/>
        </authorList>
    </citation>
    <scope>NUCLEOTIDE SEQUENCE [LARGE SCALE GENOMIC DNA]</scope>
    <source>
        <strain evidence="1">1611_PpyrPB1</strain>
        <tissue evidence="1">Whole body</tissue>
    </source>
</reference>
<comment type="caution">
    <text evidence="1">The sequence shown here is derived from an EMBL/GenBank/DDBJ whole genome shotgun (WGS) entry which is preliminary data.</text>
</comment>
<dbReference type="InterPro" id="IPR036397">
    <property type="entry name" value="RNaseH_sf"/>
</dbReference>
<proteinExistence type="predicted"/>
<dbReference type="Gene3D" id="3.30.420.10">
    <property type="entry name" value="Ribonuclease H-like superfamily/Ribonuclease H"/>
    <property type="match status" value="1"/>
</dbReference>
<evidence type="ECO:0000313" key="1">
    <source>
        <dbReference type="EMBL" id="KAB0792942.1"/>
    </source>
</evidence>
<dbReference type="PANTHER" id="PTHR33939">
    <property type="entry name" value="PROTEIN CBG22215"/>
    <property type="match status" value="1"/>
</dbReference>
<dbReference type="EMBL" id="VVIM01000009">
    <property type="protein sequence ID" value="KAB0792942.1"/>
    <property type="molecule type" value="Genomic_DNA"/>
</dbReference>
<organism evidence="1 2">
    <name type="scientific">Photinus pyralis</name>
    <name type="common">Common eastern firefly</name>
    <name type="synonym">Lampyris pyralis</name>
    <dbReference type="NCBI Taxonomy" id="7054"/>
    <lineage>
        <taxon>Eukaryota</taxon>
        <taxon>Metazoa</taxon>
        <taxon>Ecdysozoa</taxon>
        <taxon>Arthropoda</taxon>
        <taxon>Hexapoda</taxon>
        <taxon>Insecta</taxon>
        <taxon>Pterygota</taxon>
        <taxon>Neoptera</taxon>
        <taxon>Endopterygota</taxon>
        <taxon>Coleoptera</taxon>
        <taxon>Polyphaga</taxon>
        <taxon>Elateriformia</taxon>
        <taxon>Elateroidea</taxon>
        <taxon>Lampyridae</taxon>
        <taxon>Lampyrinae</taxon>
        <taxon>Photinus</taxon>
    </lineage>
</organism>
<dbReference type="InParanoid" id="A0A5N4A6J3"/>
<dbReference type="AlphaFoldDB" id="A0A5N4A6J3"/>
<accession>A0A5N4A6J3</accession>
<keyword evidence="2" id="KW-1185">Reference proteome</keyword>
<sequence>MAFSRGDVKSVFVETSYLESRCLRDYHDNMNRGNFENWFKTQLVPNLPDEKSLIIMDNASYHSGLLEKIPTKSWTKQRMIEWLGENNIGYPEKAMKDQIWSICKSLEKPYGFSMLIKRLVELRTGHSNSIRSTAGGIPMHDPDNCISKDFLYPPIMHLI</sequence>
<protein>
    <recommendedName>
        <fullName evidence="3">Tc1-like transposase DDE domain-containing protein</fullName>
    </recommendedName>
</protein>
<gene>
    <name evidence="1" type="ORF">PPYR_12562</name>
</gene>
<name>A0A5N4A6J3_PHOPY</name>